<evidence type="ECO:0000313" key="8">
    <source>
        <dbReference type="Proteomes" id="UP000435059"/>
    </source>
</evidence>
<organism evidence="4 6">
    <name type="scientific">Bacteroides xylanisolvens</name>
    <dbReference type="NCBI Taxonomy" id="371601"/>
    <lineage>
        <taxon>Bacteria</taxon>
        <taxon>Pseudomonadati</taxon>
        <taxon>Bacteroidota</taxon>
        <taxon>Bacteroidia</taxon>
        <taxon>Bacteroidales</taxon>
        <taxon>Bacteroidaceae</taxon>
        <taxon>Bacteroides</taxon>
    </lineage>
</organism>
<dbReference type="InterPro" id="IPR050248">
    <property type="entry name" value="Polysacc_deacetylase_ArnD"/>
</dbReference>
<keyword evidence="8" id="KW-1185">Reference proteome</keyword>
<dbReference type="InterPro" id="IPR011330">
    <property type="entry name" value="Glyco_hydro/deAcase_b/a-brl"/>
</dbReference>
<dbReference type="Proteomes" id="UP000435059">
    <property type="component" value="Unassembled WGS sequence"/>
</dbReference>
<dbReference type="Proteomes" id="UP000474077">
    <property type="component" value="Unassembled WGS sequence"/>
</dbReference>
<evidence type="ECO:0000313" key="6">
    <source>
        <dbReference type="Proteomes" id="UP000196036"/>
    </source>
</evidence>
<dbReference type="GO" id="GO:0045493">
    <property type="term" value="P:xylan catabolic process"/>
    <property type="evidence" value="ECO:0007669"/>
    <property type="project" value="UniProtKB-KW"/>
</dbReference>
<protein>
    <submittedName>
        <fullName evidence="2">Polysaccharide deacetylase family protein</fullName>
    </submittedName>
    <submittedName>
        <fullName evidence="4">Xylanase</fullName>
    </submittedName>
</protein>
<name>A0A1Y4VLI1_9BACE</name>
<gene>
    <name evidence="4" type="ORF">B5E52_09505</name>
    <name evidence="5" type="ORF">DW027_07935</name>
    <name evidence="2" type="ORF">GA560_08915</name>
    <name evidence="3" type="ORF">GA574_04685</name>
</gene>
<dbReference type="RefSeq" id="WP_008020521.1">
    <property type="nucleotide sequence ID" value="NZ_JABFIB010000016.1"/>
</dbReference>
<reference evidence="8 9" key="4">
    <citation type="journal article" date="2019" name="Nat. Med.">
        <title>A library of human gut bacterial isolates paired with longitudinal multiomics data enables mechanistic microbiome research.</title>
        <authorList>
            <person name="Poyet M."/>
            <person name="Groussin M."/>
            <person name="Gibbons S.M."/>
            <person name="Avila-Pacheco J."/>
            <person name="Jiang X."/>
            <person name="Kearney S.M."/>
            <person name="Perrotta A.R."/>
            <person name="Berdy B."/>
            <person name="Zhao S."/>
            <person name="Lieberman T.D."/>
            <person name="Swanson P.K."/>
            <person name="Smith M."/>
            <person name="Roesemann S."/>
            <person name="Alexander J.E."/>
            <person name="Rich S.A."/>
            <person name="Livny J."/>
            <person name="Vlamakis H."/>
            <person name="Clish C."/>
            <person name="Bullock K."/>
            <person name="Deik A."/>
            <person name="Scott J."/>
            <person name="Pierce K.A."/>
            <person name="Xavier R.J."/>
            <person name="Alm E.J."/>
        </authorList>
    </citation>
    <scope>NUCLEOTIDE SEQUENCE [LARGE SCALE GENOMIC DNA]</scope>
    <source>
        <strain evidence="2 9">BIOML-A73</strain>
        <strain evidence="3 8">BIOML-A74</strain>
    </source>
</reference>
<feature type="domain" description="NodB homology" evidence="1">
    <location>
        <begin position="41"/>
        <end position="219"/>
    </location>
</feature>
<reference evidence="6" key="1">
    <citation type="submission" date="2017-04" db="EMBL/GenBank/DDBJ databases">
        <title>Function of individual gut microbiota members based on whole genome sequencing of pure cultures obtained from chicken caecum.</title>
        <authorList>
            <person name="Medvecky M."/>
            <person name="Cejkova D."/>
            <person name="Polansky O."/>
            <person name="Karasova D."/>
            <person name="Kubasova T."/>
            <person name="Cizek A."/>
            <person name="Rychlik I."/>
        </authorList>
    </citation>
    <scope>NUCLEOTIDE SEQUENCE [LARGE SCALE GENOMIC DNA]</scope>
    <source>
        <strain evidence="6">An109</strain>
    </source>
</reference>
<evidence type="ECO:0000313" key="5">
    <source>
        <dbReference type="EMBL" id="RHL39152.1"/>
    </source>
</evidence>
<dbReference type="AlphaFoldDB" id="A0A1Y4VLI1"/>
<evidence type="ECO:0000313" key="3">
    <source>
        <dbReference type="EMBL" id="KAB6090197.1"/>
    </source>
</evidence>
<dbReference type="EMBL" id="WDER01000018">
    <property type="protein sequence ID" value="KAB6083904.1"/>
    <property type="molecule type" value="Genomic_DNA"/>
</dbReference>
<evidence type="ECO:0000313" key="2">
    <source>
        <dbReference type="EMBL" id="KAB6083904.1"/>
    </source>
</evidence>
<accession>A0A1Y4VLI1</accession>
<dbReference type="Proteomes" id="UP000196036">
    <property type="component" value="Unassembled WGS sequence"/>
</dbReference>
<dbReference type="GO" id="GO:0016798">
    <property type="term" value="F:hydrolase activity, acting on glycosyl bonds"/>
    <property type="evidence" value="ECO:0007669"/>
    <property type="project" value="UniProtKB-KW"/>
</dbReference>
<dbReference type="CDD" id="cd10917">
    <property type="entry name" value="CE4_NodB_like_6s_7s"/>
    <property type="match status" value="1"/>
</dbReference>
<keyword evidence="4" id="KW-0326">Glycosidase</keyword>
<keyword evidence="4" id="KW-0378">Hydrolase</keyword>
<keyword evidence="4" id="KW-0119">Carbohydrate metabolism</keyword>
<reference evidence="5 7" key="3">
    <citation type="submission" date="2018-08" db="EMBL/GenBank/DDBJ databases">
        <title>A genome reference for cultivated species of the human gut microbiota.</title>
        <authorList>
            <person name="Zou Y."/>
            <person name="Xue W."/>
            <person name="Luo G."/>
        </authorList>
    </citation>
    <scope>NUCLEOTIDE SEQUENCE [LARGE SCALE GENOMIC DNA]</scope>
    <source>
        <strain evidence="5 7">AF38-2</strain>
    </source>
</reference>
<dbReference type="EMBL" id="NFLW01000015">
    <property type="protein sequence ID" value="OUQ70004.1"/>
    <property type="molecule type" value="Genomic_DNA"/>
</dbReference>
<evidence type="ECO:0000313" key="9">
    <source>
        <dbReference type="Proteomes" id="UP000474077"/>
    </source>
</evidence>
<dbReference type="Pfam" id="PF01522">
    <property type="entry name" value="Polysacc_deac_1"/>
    <property type="match status" value="1"/>
</dbReference>
<dbReference type="GO" id="GO:0016810">
    <property type="term" value="F:hydrolase activity, acting on carbon-nitrogen (but not peptide) bonds"/>
    <property type="evidence" value="ECO:0007669"/>
    <property type="project" value="InterPro"/>
</dbReference>
<evidence type="ECO:0000313" key="4">
    <source>
        <dbReference type="EMBL" id="OUQ70004.1"/>
    </source>
</evidence>
<dbReference type="PANTHER" id="PTHR10587">
    <property type="entry name" value="GLYCOSYL TRANSFERASE-RELATED"/>
    <property type="match status" value="1"/>
</dbReference>
<keyword evidence="4" id="KW-0624">Polysaccharide degradation</keyword>
<comment type="caution">
    <text evidence="4">The sequence shown here is derived from an EMBL/GenBank/DDBJ whole genome shotgun (WGS) entry which is preliminary data.</text>
</comment>
<dbReference type="PROSITE" id="PS51677">
    <property type="entry name" value="NODB"/>
    <property type="match status" value="1"/>
</dbReference>
<dbReference type="InterPro" id="IPR002509">
    <property type="entry name" value="NODB_dom"/>
</dbReference>
<keyword evidence="4" id="KW-0858">Xylan degradation</keyword>
<evidence type="ECO:0000313" key="7">
    <source>
        <dbReference type="Proteomes" id="UP000284495"/>
    </source>
</evidence>
<proteinExistence type="predicted"/>
<evidence type="ECO:0000259" key="1">
    <source>
        <dbReference type="PROSITE" id="PS51677"/>
    </source>
</evidence>
<dbReference type="Gene3D" id="3.20.20.370">
    <property type="entry name" value="Glycoside hydrolase/deacetylase"/>
    <property type="match status" value="1"/>
</dbReference>
<dbReference type="EMBL" id="QROO01000008">
    <property type="protein sequence ID" value="RHL39152.1"/>
    <property type="molecule type" value="Genomic_DNA"/>
</dbReference>
<sequence>MMIVCLLLCLFLILSFLVYASYSIQSGIYLRSFCKKRTTEKVVALTFDDGPDPIQTPKVLKVLKEYQATACFFCIGHKIKGNEALLKSMVTEGHLIGNHSYSHSGLFPLYGLSKMKKDLQTCQCELERVTSQPVTLFRPPFGVTNPTIAKAVRQLGYTSIGWSIRTLDTQQSAPDKILARIRKRLKPGAIILLHDRMPGSDQLVKQILDLLKEQGYTVVRPDKLLA</sequence>
<dbReference type="SUPFAM" id="SSF88713">
    <property type="entry name" value="Glycoside hydrolase/deacetylase"/>
    <property type="match status" value="1"/>
</dbReference>
<reference evidence="4" key="2">
    <citation type="journal article" date="2018" name="BMC Genomics">
        <title>Whole genome sequencing and function prediction of 133 gut anaerobes isolated from chicken caecum in pure cultures.</title>
        <authorList>
            <person name="Medvecky M."/>
            <person name="Cejkova D."/>
            <person name="Polansky O."/>
            <person name="Karasova D."/>
            <person name="Kubasova T."/>
            <person name="Cizek A."/>
            <person name="Rychlik I."/>
        </authorList>
    </citation>
    <scope>NUCLEOTIDE SEQUENCE</scope>
    <source>
        <strain evidence="4">An109</strain>
    </source>
</reference>
<dbReference type="Proteomes" id="UP000284495">
    <property type="component" value="Unassembled WGS sequence"/>
</dbReference>
<dbReference type="EMBL" id="WDES01000005">
    <property type="protein sequence ID" value="KAB6090197.1"/>
    <property type="molecule type" value="Genomic_DNA"/>
</dbReference>